<keyword evidence="9" id="KW-0539">Nucleus</keyword>
<feature type="compositionally biased region" description="Basic and acidic residues" evidence="10">
    <location>
        <begin position="601"/>
        <end position="611"/>
    </location>
</feature>
<feature type="domain" description="Rrn7/TAF1B N-terminal cyclin" evidence="11">
    <location>
        <begin position="70"/>
        <end position="236"/>
    </location>
</feature>
<keyword evidence="4" id="KW-0863">Zinc-finger</keyword>
<evidence type="ECO:0000256" key="10">
    <source>
        <dbReference type="SAM" id="MobiDB-lite"/>
    </source>
</evidence>
<name>A0ABQ7H3M4_DUNSA</name>
<evidence type="ECO:0000256" key="3">
    <source>
        <dbReference type="ARBA" id="ARBA00022723"/>
    </source>
</evidence>
<gene>
    <name evidence="13" type="ORF">DUNSADRAFT_12879</name>
</gene>
<sequence length="686" mass="73857">MLAMLSPLAQASAQVEEAEYEEVGGAGISKRRAAGSSKAVPRSLVLDKEMEPHEARSRVKAQGRAYLQCLQHVLQAQADALVLNMKVIPEVRPLIRHIWLSLVPHLRCLDFELQSEVDVDHDLEESDPAADEDAAQQHERKQFSITGRRQPGVSVHLRASRGKVRRRLDPEQFDNKLVSFVTHVSPVVQAFSTEISLQTTLSICILACIILRQPITPFDILRWALDGQLPFLDAYQRCQHLLQALDPPVTAPLHALLQPHGAGPATSLLVSAVELSSMLGLQLPNVNGPLLLYKACCELALPEEVFLVGKELHDLLLQDSPLMSPSSMSSSHHPYCLITSVAATAAYLCYGLDGSERNAIHFSDLPPPPAPSNTVSPACLLGAAGRPPEPDQEVAAAAGHGLGQGQVDMAQEQGAEGLRQKADVEATLPPSRAAMMLNTVQQQQQQQQQQPPLGTGAVGKAVRAQQAIEGEVAARTGSIQASGWREWAHARMQEHTRPHSYPASVDEACQLRGPELASYLQYCKDAVFGGAQPPPGFSDLSNFLGQMARAEAGTGGHLNAAAAMRTEHGSESSMEAGEGGYAGMHSHKRRSEAGSGAISEPHQEQHGEARAAAEAAAGNLVTCKRVHSQPHMYTSIPSHMMSSETHHPDLLALVAACGAVVNVHPDVILRQVSALQQKLVEVEKRL</sequence>
<dbReference type="Proteomes" id="UP000815325">
    <property type="component" value="Unassembled WGS sequence"/>
</dbReference>
<keyword evidence="14" id="KW-1185">Reference proteome</keyword>
<dbReference type="Pfam" id="PF20645">
    <property type="entry name" value="Rrn7_cyclin_C"/>
    <property type="match status" value="1"/>
</dbReference>
<evidence type="ECO:0000256" key="4">
    <source>
        <dbReference type="ARBA" id="ARBA00022771"/>
    </source>
</evidence>
<dbReference type="PANTHER" id="PTHR31576:SF2">
    <property type="entry name" value="TATA BOX-BINDING PROTEIN-ASSOCIATED FACTOR RNA POLYMERASE I SUBUNIT B"/>
    <property type="match status" value="1"/>
</dbReference>
<proteinExistence type="inferred from homology"/>
<feature type="region of interest" description="Disordered" evidence="10">
    <location>
        <begin position="123"/>
        <end position="142"/>
    </location>
</feature>
<dbReference type="EMBL" id="MU069485">
    <property type="protein sequence ID" value="KAF5841435.1"/>
    <property type="molecule type" value="Genomic_DNA"/>
</dbReference>
<comment type="subcellular location">
    <subcellularLocation>
        <location evidence="1">Nucleus</location>
        <location evidence="1">Nucleolus</location>
    </subcellularLocation>
</comment>
<organism evidence="13 14">
    <name type="scientific">Dunaliella salina</name>
    <name type="common">Green alga</name>
    <name type="synonym">Protococcus salinus</name>
    <dbReference type="NCBI Taxonomy" id="3046"/>
    <lineage>
        <taxon>Eukaryota</taxon>
        <taxon>Viridiplantae</taxon>
        <taxon>Chlorophyta</taxon>
        <taxon>core chlorophytes</taxon>
        <taxon>Chlorophyceae</taxon>
        <taxon>CS clade</taxon>
        <taxon>Chlamydomonadales</taxon>
        <taxon>Dunaliellaceae</taxon>
        <taxon>Dunaliella</taxon>
    </lineage>
</organism>
<evidence type="ECO:0000313" key="13">
    <source>
        <dbReference type="EMBL" id="KAF5841435.1"/>
    </source>
</evidence>
<feature type="compositionally biased region" description="Acidic residues" evidence="10">
    <location>
        <begin position="123"/>
        <end position="134"/>
    </location>
</feature>
<evidence type="ECO:0000259" key="12">
    <source>
        <dbReference type="Pfam" id="PF20645"/>
    </source>
</evidence>
<keyword evidence="5" id="KW-0862">Zinc</keyword>
<dbReference type="InterPro" id="IPR033599">
    <property type="entry name" value="TAF1B/Rrn7"/>
</dbReference>
<dbReference type="Pfam" id="PF20644">
    <property type="entry name" value="Rrn7_cyclin_N"/>
    <property type="match status" value="1"/>
</dbReference>
<evidence type="ECO:0000256" key="5">
    <source>
        <dbReference type="ARBA" id="ARBA00022833"/>
    </source>
</evidence>
<feature type="region of interest" description="Disordered" evidence="10">
    <location>
        <begin position="565"/>
        <end position="613"/>
    </location>
</feature>
<comment type="caution">
    <text evidence="13">The sequence shown here is derived from an EMBL/GenBank/DDBJ whole genome shotgun (WGS) entry which is preliminary data.</text>
</comment>
<protein>
    <submittedName>
        <fullName evidence="13">Uncharacterized protein</fullName>
    </submittedName>
</protein>
<evidence type="ECO:0000256" key="7">
    <source>
        <dbReference type="ARBA" id="ARBA00023125"/>
    </source>
</evidence>
<keyword evidence="7" id="KW-0238">DNA-binding</keyword>
<evidence type="ECO:0000256" key="8">
    <source>
        <dbReference type="ARBA" id="ARBA00023163"/>
    </source>
</evidence>
<dbReference type="InterPro" id="IPR048540">
    <property type="entry name" value="Rrn7_cyclin_N"/>
</dbReference>
<dbReference type="InterPro" id="IPR048538">
    <property type="entry name" value="Rrn7_cyclin_C"/>
</dbReference>
<accession>A0ABQ7H3M4</accession>
<dbReference type="PANTHER" id="PTHR31576">
    <property type="entry name" value="TATA BOX-BINDING PROTEIN-ASSOCIATED FACTOR RNA POLYMERASE I SUBUNIT B"/>
    <property type="match status" value="1"/>
</dbReference>
<keyword evidence="3" id="KW-0479">Metal-binding</keyword>
<feature type="domain" description="Rrn7/TAF1B C-terminal cyclin" evidence="12">
    <location>
        <begin position="275"/>
        <end position="358"/>
    </location>
</feature>
<evidence type="ECO:0000256" key="9">
    <source>
        <dbReference type="ARBA" id="ARBA00023242"/>
    </source>
</evidence>
<keyword evidence="8" id="KW-0804">Transcription</keyword>
<keyword evidence="6" id="KW-0805">Transcription regulation</keyword>
<evidence type="ECO:0000256" key="2">
    <source>
        <dbReference type="ARBA" id="ARBA00006899"/>
    </source>
</evidence>
<evidence type="ECO:0000259" key="11">
    <source>
        <dbReference type="Pfam" id="PF20644"/>
    </source>
</evidence>
<evidence type="ECO:0000313" key="14">
    <source>
        <dbReference type="Proteomes" id="UP000815325"/>
    </source>
</evidence>
<evidence type="ECO:0000256" key="6">
    <source>
        <dbReference type="ARBA" id="ARBA00023015"/>
    </source>
</evidence>
<evidence type="ECO:0000256" key="1">
    <source>
        <dbReference type="ARBA" id="ARBA00004604"/>
    </source>
</evidence>
<reference evidence="13" key="1">
    <citation type="submission" date="2017-08" db="EMBL/GenBank/DDBJ databases">
        <authorList>
            <person name="Polle J.E."/>
            <person name="Barry K."/>
            <person name="Cushman J."/>
            <person name="Schmutz J."/>
            <person name="Tran D."/>
            <person name="Hathwaick L.T."/>
            <person name="Yim W.C."/>
            <person name="Jenkins J."/>
            <person name="Mckie-Krisberg Z.M."/>
            <person name="Prochnik S."/>
            <person name="Lindquist E."/>
            <person name="Dockter R.B."/>
            <person name="Adam C."/>
            <person name="Molina H."/>
            <person name="Bunkerborg J."/>
            <person name="Jin E."/>
            <person name="Buchheim M."/>
            <person name="Magnuson J."/>
        </authorList>
    </citation>
    <scope>NUCLEOTIDE SEQUENCE</scope>
    <source>
        <strain evidence="13">CCAP 19/18</strain>
    </source>
</reference>
<comment type="similarity">
    <text evidence="2">Belongs to the RRN7/TAF1B family.</text>
</comment>